<dbReference type="EMBL" id="BLLK01000029">
    <property type="protein sequence ID" value="GFH48795.1"/>
    <property type="molecule type" value="Genomic_DNA"/>
</dbReference>
<feature type="chain" id="PRO_5041932032" description="Carboxylesterase type B domain-containing protein" evidence="5">
    <location>
        <begin position="28"/>
        <end position="1071"/>
    </location>
</feature>
<feature type="coiled-coil region" evidence="3">
    <location>
        <begin position="553"/>
        <end position="587"/>
    </location>
</feature>
<evidence type="ECO:0000256" key="3">
    <source>
        <dbReference type="SAM" id="Coils"/>
    </source>
</evidence>
<accession>A0AAD3CQ63</accession>
<sequence>MINSIHTVSVLILLMCLCFTCTIYVNGISFDFSLDEDHLEDEVVIDLDFDSIETANQQTPKLSNPKRKSSALEKILKRIQRGGASSQSNDNSEYSQTYYHANGRPHSYKKRRRKRAKSSQNEDGINEDTESHKSSAFFPEETVPHIPPTKITVNIQGYGKAEGRREQAVDTWKGIPYASPPVGSLRFAPPEAATPWHPSKLDASQFGPDCYQLADPVLNPLADESQMSEDCLYLNIFTPAGHVARSHGKFMNSGKKLPVMLWFHGGAFQQGAGRRPEYDGRKLAERDLIVVTINYRLGALGFLVSSPDGLYGNFGLMDQRAALDWVKKNIEAFGGDSNNITLFGESAGAVMIGLHLLMEGAGTLFHKAIMQSNPLGYTFRSVVVADFIGEALKRNVDCRDLACLRAERVEEIMRAQSSLMGVPRSVGDFFTFGPTLTSQRKVKFSLTGESRFFSRSEENRLPRLDTDESQNSFVSEWRVSSEINTDTARWSAVNVSQPLKMLHNIPDDIPLIIGTTRHEGEMFVHSAFNAPMPKPVYWMFVGALFRDSSSKVLRHYRGLVSQIEQEAEELAKKQIEEEENKQNYLANQEMLDREYELLLALNKTGGSDDENVNVIGSDGVRRLVNTWSTGGFQEQEYDTITSSNYTSDGTKPSFRHSLRERFLAMANAREEKRIIKMKERALKEAAKVVVDYRPVMSAIISDYLFRCPSWHFAQLLTRLRSENGKHTNNVYVYRFSLPTHIPGYKECWGKSCHTAELPYVFQSMDIIRSNYSTLGPYAQEEAPGAPEYPYSQIMNAYRGALEALQIDDDDDDDIAIQEEVHDDLGGINASSNHTKAFQRILSHFFGDYFKEDADEEMASDMSERWANFAKFGNPNYDGSKAEWLPWRHQSENSTFFDQDAIHDSSSQTDDTNTWPDEEYDYWSDDYDEFVDTDEELVARDEYYRRRALEALEMDVAEEDVFTTELRRVQYKDSEEVETSFLKGKMLKRFRGLENQKPMHLLSKAEATEAIRIAQQFGLLGSGLSEDMRGAYTNENLQSFFPELLELSWPPEGRLIERDCTCDMWDRIRYRY</sequence>
<comment type="similarity">
    <text evidence="1">Belongs to the type-B carboxylesterase/lipase family.</text>
</comment>
<dbReference type="AlphaFoldDB" id="A0AAD3CQ63"/>
<dbReference type="InterPro" id="IPR029058">
    <property type="entry name" value="AB_hydrolase_fold"/>
</dbReference>
<dbReference type="PANTHER" id="PTHR11559">
    <property type="entry name" value="CARBOXYLESTERASE"/>
    <property type="match status" value="1"/>
</dbReference>
<feature type="compositionally biased region" description="Polar residues" evidence="4">
    <location>
        <begin position="83"/>
        <end position="99"/>
    </location>
</feature>
<dbReference type="GO" id="GO:0016787">
    <property type="term" value="F:hydrolase activity"/>
    <property type="evidence" value="ECO:0007669"/>
    <property type="project" value="UniProtKB-KW"/>
</dbReference>
<feature type="signal peptide" evidence="5">
    <location>
        <begin position="1"/>
        <end position="27"/>
    </location>
</feature>
<dbReference type="InterPro" id="IPR019826">
    <property type="entry name" value="Carboxylesterase_B_AS"/>
</dbReference>
<evidence type="ECO:0000256" key="2">
    <source>
        <dbReference type="ARBA" id="ARBA00022801"/>
    </source>
</evidence>
<organism evidence="7 8">
    <name type="scientific">Chaetoceros tenuissimus</name>
    <dbReference type="NCBI Taxonomy" id="426638"/>
    <lineage>
        <taxon>Eukaryota</taxon>
        <taxon>Sar</taxon>
        <taxon>Stramenopiles</taxon>
        <taxon>Ochrophyta</taxon>
        <taxon>Bacillariophyta</taxon>
        <taxon>Coscinodiscophyceae</taxon>
        <taxon>Chaetocerotophycidae</taxon>
        <taxon>Chaetocerotales</taxon>
        <taxon>Chaetocerotaceae</taxon>
        <taxon>Chaetoceros</taxon>
    </lineage>
</organism>
<keyword evidence="3" id="KW-0175">Coiled coil</keyword>
<proteinExistence type="inferred from homology"/>
<evidence type="ECO:0000256" key="4">
    <source>
        <dbReference type="SAM" id="MobiDB-lite"/>
    </source>
</evidence>
<feature type="domain" description="Carboxylesterase type B" evidence="6">
    <location>
        <begin position="153"/>
        <end position="566"/>
    </location>
</feature>
<comment type="caution">
    <text evidence="7">The sequence shown here is derived from an EMBL/GenBank/DDBJ whole genome shotgun (WGS) entry which is preliminary data.</text>
</comment>
<evidence type="ECO:0000256" key="1">
    <source>
        <dbReference type="ARBA" id="ARBA00005964"/>
    </source>
</evidence>
<protein>
    <recommendedName>
        <fullName evidence="6">Carboxylesterase type B domain-containing protein</fullName>
    </recommendedName>
</protein>
<evidence type="ECO:0000259" key="6">
    <source>
        <dbReference type="Pfam" id="PF00135"/>
    </source>
</evidence>
<evidence type="ECO:0000313" key="8">
    <source>
        <dbReference type="Proteomes" id="UP001054902"/>
    </source>
</evidence>
<keyword evidence="2" id="KW-0378">Hydrolase</keyword>
<evidence type="ECO:0000313" key="7">
    <source>
        <dbReference type="EMBL" id="GFH48795.1"/>
    </source>
</evidence>
<keyword evidence="8" id="KW-1185">Reference proteome</keyword>
<feature type="domain" description="Carboxylesterase type B" evidence="6">
    <location>
        <begin position="655"/>
        <end position="764"/>
    </location>
</feature>
<dbReference type="InterPro" id="IPR002018">
    <property type="entry name" value="CarbesteraseB"/>
</dbReference>
<reference evidence="7 8" key="1">
    <citation type="journal article" date="2021" name="Sci. Rep.">
        <title>The genome of the diatom Chaetoceros tenuissimus carries an ancient integrated fragment of an extant virus.</title>
        <authorList>
            <person name="Hongo Y."/>
            <person name="Kimura K."/>
            <person name="Takaki Y."/>
            <person name="Yoshida Y."/>
            <person name="Baba S."/>
            <person name="Kobayashi G."/>
            <person name="Nagasaki K."/>
            <person name="Hano T."/>
            <person name="Tomaru Y."/>
        </authorList>
    </citation>
    <scope>NUCLEOTIDE SEQUENCE [LARGE SCALE GENOMIC DNA]</scope>
    <source>
        <strain evidence="7 8">NIES-3715</strain>
    </source>
</reference>
<name>A0AAD3CQ63_9STRA</name>
<dbReference type="InterPro" id="IPR019819">
    <property type="entry name" value="Carboxylesterase_B_CS"/>
</dbReference>
<dbReference type="SUPFAM" id="SSF53474">
    <property type="entry name" value="alpha/beta-Hydrolases"/>
    <property type="match status" value="1"/>
</dbReference>
<feature type="region of interest" description="Disordered" evidence="4">
    <location>
        <begin position="79"/>
        <end position="146"/>
    </location>
</feature>
<feature type="compositionally biased region" description="Basic residues" evidence="4">
    <location>
        <begin position="106"/>
        <end position="117"/>
    </location>
</feature>
<dbReference type="PROSITE" id="PS00941">
    <property type="entry name" value="CARBOXYLESTERASE_B_2"/>
    <property type="match status" value="1"/>
</dbReference>
<dbReference type="Pfam" id="PF00135">
    <property type="entry name" value="COesterase"/>
    <property type="match status" value="2"/>
</dbReference>
<gene>
    <name evidence="7" type="ORF">CTEN210_05271</name>
</gene>
<keyword evidence="5" id="KW-0732">Signal</keyword>
<dbReference type="Proteomes" id="UP001054902">
    <property type="component" value="Unassembled WGS sequence"/>
</dbReference>
<evidence type="ECO:0000256" key="5">
    <source>
        <dbReference type="SAM" id="SignalP"/>
    </source>
</evidence>
<dbReference type="Gene3D" id="3.40.50.1820">
    <property type="entry name" value="alpha/beta hydrolase"/>
    <property type="match status" value="3"/>
</dbReference>
<dbReference type="PROSITE" id="PS00122">
    <property type="entry name" value="CARBOXYLESTERASE_B_1"/>
    <property type="match status" value="1"/>
</dbReference>
<dbReference type="InterPro" id="IPR050309">
    <property type="entry name" value="Type-B_Carboxylest/Lipase"/>
</dbReference>